<evidence type="ECO:0000313" key="3">
    <source>
        <dbReference type="Proteomes" id="UP001186944"/>
    </source>
</evidence>
<organism evidence="2 3">
    <name type="scientific">Pinctada imbricata</name>
    <name type="common">Atlantic pearl-oyster</name>
    <name type="synonym">Pinctada martensii</name>
    <dbReference type="NCBI Taxonomy" id="66713"/>
    <lineage>
        <taxon>Eukaryota</taxon>
        <taxon>Metazoa</taxon>
        <taxon>Spiralia</taxon>
        <taxon>Lophotrochozoa</taxon>
        <taxon>Mollusca</taxon>
        <taxon>Bivalvia</taxon>
        <taxon>Autobranchia</taxon>
        <taxon>Pteriomorphia</taxon>
        <taxon>Pterioida</taxon>
        <taxon>Pterioidea</taxon>
        <taxon>Pteriidae</taxon>
        <taxon>Pinctada</taxon>
    </lineage>
</organism>
<accession>A0AA89BW11</accession>
<comment type="caution">
    <text evidence="2">The sequence shown here is derived from an EMBL/GenBank/DDBJ whole genome shotgun (WGS) entry which is preliminary data.</text>
</comment>
<protein>
    <recommendedName>
        <fullName evidence="4">Chitin-binding type-4 domain-containing protein</fullName>
    </recommendedName>
</protein>
<dbReference type="Proteomes" id="UP001186944">
    <property type="component" value="Unassembled WGS sequence"/>
</dbReference>
<dbReference type="AlphaFoldDB" id="A0AA89BW11"/>
<proteinExistence type="predicted"/>
<reference evidence="2" key="1">
    <citation type="submission" date="2019-08" db="EMBL/GenBank/DDBJ databases">
        <title>The improved chromosome-level genome for the pearl oyster Pinctada fucata martensii using PacBio sequencing and Hi-C.</title>
        <authorList>
            <person name="Zheng Z."/>
        </authorList>
    </citation>
    <scope>NUCLEOTIDE SEQUENCE</scope>
    <source>
        <strain evidence="2">ZZ-2019</strain>
        <tissue evidence="2">Adductor muscle</tissue>
    </source>
</reference>
<dbReference type="EMBL" id="VSWD01000009">
    <property type="protein sequence ID" value="KAK3092918.1"/>
    <property type="molecule type" value="Genomic_DNA"/>
</dbReference>
<evidence type="ECO:0000313" key="2">
    <source>
        <dbReference type="EMBL" id="KAK3092918.1"/>
    </source>
</evidence>
<evidence type="ECO:0000256" key="1">
    <source>
        <dbReference type="SAM" id="MobiDB-lite"/>
    </source>
</evidence>
<keyword evidence="3" id="KW-1185">Reference proteome</keyword>
<feature type="region of interest" description="Disordered" evidence="1">
    <location>
        <begin position="302"/>
        <end position="342"/>
    </location>
</feature>
<gene>
    <name evidence="2" type="ORF">FSP39_008856</name>
</gene>
<sequence length="512" mass="56937">MGFTATDAIEARALMIEPPQRSSLWRFRFGTPINIEDNQQNCGGYEVQWTQNEGKCGVCGDPYTGPLTHDDNGIYASGIVSRSFIQGGFVNVTVEILSNLLGYFEFRLCPRNSTDQKLTQECFDKHTLWIEESWDTRYFVGSRGGIYDLHGIGTGGINKCACMGCGQQEQFFNCADIEIRSRLQNDTFYERTRPNLHEPLFMLPPSASNISDSDVQRLQQFIAAFPDPKGMEMPVQFNFMSQDPFPFDKTLSTGDKPREIVPVGMGAPSFLDKLFMNFGSETKPIRPLPKIRGINVDFEKPKETPTATETTSYSQRRETTTKASTTFRPTFIPPPVIVPKERPPPPISIVPFGVYSTTTEATPPTLKRLGIPIQMTDMYDIVTPSADSGQMGSAMTIPLFSAFSASSDNGSSQSKEECKPSSPTFRCRGKGQYLNTEGIDKWCVMNCRTGNCATFMCECDCGKIRVKEKSCHAIGTFESIPGMDEWCTNVCAGDNCPSNVCNVEKCRRSLAR</sequence>
<name>A0AA89BW11_PINIB</name>
<evidence type="ECO:0008006" key="4">
    <source>
        <dbReference type="Google" id="ProtNLM"/>
    </source>
</evidence>